<comment type="similarity">
    <text evidence="1">Belongs to the HAD-like hydrolase superfamily. S-2-haloalkanoic acid dehalogenase family.</text>
</comment>
<evidence type="ECO:0000256" key="2">
    <source>
        <dbReference type="ARBA" id="ARBA00022801"/>
    </source>
</evidence>
<dbReference type="InterPro" id="IPR036412">
    <property type="entry name" value="HAD-like_sf"/>
</dbReference>
<dbReference type="Proteomes" id="UP000331127">
    <property type="component" value="Unassembled WGS sequence"/>
</dbReference>
<proteinExistence type="inferred from homology"/>
<dbReference type="Gene3D" id="3.40.50.1000">
    <property type="entry name" value="HAD superfamily/HAD-like"/>
    <property type="match status" value="1"/>
</dbReference>
<keyword evidence="4" id="KW-1185">Reference proteome</keyword>
<dbReference type="InterPro" id="IPR006439">
    <property type="entry name" value="HAD-SF_hydro_IA"/>
</dbReference>
<reference evidence="3 4" key="1">
    <citation type="submission" date="2019-10" db="EMBL/GenBank/DDBJ databases">
        <title>Whole genome shotgun sequence of Acrocarpospora macrocephala NBRC 16266.</title>
        <authorList>
            <person name="Ichikawa N."/>
            <person name="Kimura A."/>
            <person name="Kitahashi Y."/>
            <person name="Komaki H."/>
            <person name="Oguchi A."/>
        </authorList>
    </citation>
    <scope>NUCLEOTIDE SEQUENCE [LARGE SCALE GENOMIC DNA]</scope>
    <source>
        <strain evidence="3 4">NBRC 16266</strain>
    </source>
</reference>
<dbReference type="CDD" id="cd02588">
    <property type="entry name" value="HAD_L2-DEX"/>
    <property type="match status" value="1"/>
</dbReference>
<dbReference type="AlphaFoldDB" id="A0A5M3WRY0"/>
<dbReference type="SFLD" id="SFLDG01129">
    <property type="entry name" value="C1.5:_HAD__Beta-PGM__Phosphata"/>
    <property type="match status" value="1"/>
</dbReference>
<dbReference type="OrthoDB" id="3774052at2"/>
<dbReference type="InterPro" id="IPR023198">
    <property type="entry name" value="PGP-like_dom2"/>
</dbReference>
<dbReference type="InterPro" id="IPR006328">
    <property type="entry name" value="2-HAD"/>
</dbReference>
<keyword evidence="2" id="KW-0378">Hydrolase</keyword>
<evidence type="ECO:0000256" key="1">
    <source>
        <dbReference type="ARBA" id="ARBA00008106"/>
    </source>
</evidence>
<organism evidence="3 4">
    <name type="scientific">Acrocarpospora macrocephala</name>
    <dbReference type="NCBI Taxonomy" id="150177"/>
    <lineage>
        <taxon>Bacteria</taxon>
        <taxon>Bacillati</taxon>
        <taxon>Actinomycetota</taxon>
        <taxon>Actinomycetes</taxon>
        <taxon>Streptosporangiales</taxon>
        <taxon>Streptosporangiaceae</taxon>
        <taxon>Acrocarpospora</taxon>
    </lineage>
</organism>
<dbReference type="NCBIfam" id="TIGR01428">
    <property type="entry name" value="HAD_type_II"/>
    <property type="match status" value="1"/>
</dbReference>
<protein>
    <submittedName>
        <fullName evidence="3">Haloacid dehalogenase</fullName>
    </submittedName>
</protein>
<sequence length="226" mass="24295">MTRVIAFDVNESLLDLSALDEAFEVLLGSAALREQWFRQMLQITFVGGLTGDYVDYSTAQHAALLMLAERHGRRVSAGDAAGIVERMSSLPAHPEVVGALRRLRTSPLKMVALTNSVGPVAEAQLTNSGIRGYFDAVISADSVEQLKPLPDPYQATAKDFGVDISEVRLVAAHWWDTWGALAAGCKAAFIARPGMVLSPIGRRPDIIGADLSAVVDQILEVDVRGP</sequence>
<name>A0A5M3WRY0_9ACTN</name>
<gene>
    <name evidence="3" type="ORF">Amac_025440</name>
</gene>
<dbReference type="PANTHER" id="PTHR43316">
    <property type="entry name" value="HYDROLASE, HALOACID DELAHOGENASE-RELATED"/>
    <property type="match status" value="1"/>
</dbReference>
<dbReference type="PRINTS" id="PR00413">
    <property type="entry name" value="HADHALOGNASE"/>
</dbReference>
<evidence type="ECO:0000313" key="3">
    <source>
        <dbReference type="EMBL" id="GES08948.1"/>
    </source>
</evidence>
<evidence type="ECO:0000313" key="4">
    <source>
        <dbReference type="Proteomes" id="UP000331127"/>
    </source>
</evidence>
<dbReference type="InterPro" id="IPR023214">
    <property type="entry name" value="HAD_sf"/>
</dbReference>
<dbReference type="SFLD" id="SFLDS00003">
    <property type="entry name" value="Haloacid_Dehalogenase"/>
    <property type="match status" value="1"/>
</dbReference>
<dbReference type="InterPro" id="IPR051540">
    <property type="entry name" value="S-2-haloacid_dehalogenase"/>
</dbReference>
<dbReference type="RefSeq" id="WP_155354530.1">
    <property type="nucleotide sequence ID" value="NZ_BAAAHL010000065.1"/>
</dbReference>
<comment type="caution">
    <text evidence="3">The sequence shown here is derived from an EMBL/GenBank/DDBJ whole genome shotgun (WGS) entry which is preliminary data.</text>
</comment>
<dbReference type="Gene3D" id="1.10.150.240">
    <property type="entry name" value="Putative phosphatase, domain 2"/>
    <property type="match status" value="1"/>
</dbReference>
<dbReference type="PANTHER" id="PTHR43316:SF3">
    <property type="entry name" value="HALOACID DEHALOGENASE, TYPE II (AFU_ORTHOLOGUE AFUA_2G07750)-RELATED"/>
    <property type="match status" value="1"/>
</dbReference>
<dbReference type="EMBL" id="BLAE01000013">
    <property type="protein sequence ID" value="GES08948.1"/>
    <property type="molecule type" value="Genomic_DNA"/>
</dbReference>
<accession>A0A5M3WRY0</accession>
<dbReference type="GO" id="GO:0019120">
    <property type="term" value="F:hydrolase activity, acting on acid halide bonds, in C-halide compounds"/>
    <property type="evidence" value="ECO:0007669"/>
    <property type="project" value="InterPro"/>
</dbReference>
<dbReference type="Pfam" id="PF00702">
    <property type="entry name" value="Hydrolase"/>
    <property type="match status" value="1"/>
</dbReference>
<dbReference type="SUPFAM" id="SSF56784">
    <property type="entry name" value="HAD-like"/>
    <property type="match status" value="1"/>
</dbReference>